<name>A0A084K098_NONUL</name>
<keyword evidence="1" id="KW-1133">Transmembrane helix</keyword>
<evidence type="ECO:0000259" key="2">
    <source>
        <dbReference type="Pfam" id="PF20584"/>
    </source>
</evidence>
<sequence>MQTFKKNWDITSNWQLIFPFLGIIGLLGCGYFVASRIMPSTFEDVTYEYIFIYGITLVLAYAFYRFCMWVFPKLINKWNIKNRWEMIAIFIVFAITGSASARLSAPLLDIIGIDRDSMSGWFFWPLRLIIIFPIYQVLLVVMGWVFGQFEFFWAFEKKMLARFGLKL</sequence>
<protein>
    <recommendedName>
        <fullName evidence="2">DUF6787 domain-containing protein</fullName>
    </recommendedName>
</protein>
<dbReference type="PROSITE" id="PS51257">
    <property type="entry name" value="PROKAR_LIPOPROTEIN"/>
    <property type="match status" value="1"/>
</dbReference>
<evidence type="ECO:0000313" key="6">
    <source>
        <dbReference type="Proteomes" id="UP000239997"/>
    </source>
</evidence>
<evidence type="ECO:0000313" key="5">
    <source>
        <dbReference type="Proteomes" id="UP000028531"/>
    </source>
</evidence>
<evidence type="ECO:0000256" key="1">
    <source>
        <dbReference type="SAM" id="Phobius"/>
    </source>
</evidence>
<dbReference type="Proteomes" id="UP000239997">
    <property type="component" value="Unassembled WGS sequence"/>
</dbReference>
<dbReference type="EMBL" id="PVNA01000006">
    <property type="protein sequence ID" value="PRX12545.1"/>
    <property type="molecule type" value="Genomic_DNA"/>
</dbReference>
<feature type="transmembrane region" description="Helical" evidence="1">
    <location>
        <begin position="46"/>
        <end position="66"/>
    </location>
</feature>
<feature type="transmembrane region" description="Helical" evidence="1">
    <location>
        <begin position="128"/>
        <end position="155"/>
    </location>
</feature>
<feature type="transmembrane region" description="Helical" evidence="1">
    <location>
        <begin position="12"/>
        <end position="34"/>
    </location>
</feature>
<dbReference type="InterPro" id="IPR046714">
    <property type="entry name" value="DUF6787"/>
</dbReference>
<feature type="transmembrane region" description="Helical" evidence="1">
    <location>
        <begin position="87"/>
        <end position="108"/>
    </location>
</feature>
<evidence type="ECO:0000313" key="4">
    <source>
        <dbReference type="EMBL" id="PRX12545.1"/>
    </source>
</evidence>
<gene>
    <name evidence="3" type="ORF">IL45_00735</name>
    <name evidence="4" type="ORF">LY02_02611</name>
</gene>
<reference evidence="4 6" key="2">
    <citation type="submission" date="2018-03" db="EMBL/GenBank/DDBJ databases">
        <title>Genomic Encyclopedia of Archaeal and Bacterial Type Strains, Phase II (KMG-II): from individual species to whole genera.</title>
        <authorList>
            <person name="Goeker M."/>
        </authorList>
    </citation>
    <scope>NUCLEOTIDE SEQUENCE [LARGE SCALE GENOMIC DNA]</scope>
    <source>
        <strain evidence="4 6">DSM 22727</strain>
    </source>
</reference>
<reference evidence="3 5" key="1">
    <citation type="submission" date="2014-07" db="EMBL/GenBank/DDBJ databases">
        <title>Draft genome sequence of Nonlabens ulvanivorans, an ulvan degrading bacterium.</title>
        <authorList>
            <person name="Kopel M."/>
            <person name="Helbert W."/>
            <person name="Henrissat B."/>
            <person name="Doniger T."/>
            <person name="Banin E."/>
        </authorList>
    </citation>
    <scope>NUCLEOTIDE SEQUENCE [LARGE SCALE GENOMIC DNA]</scope>
    <source>
        <strain evidence="3 5">PLR</strain>
    </source>
</reference>
<comment type="caution">
    <text evidence="3">The sequence shown here is derived from an EMBL/GenBank/DDBJ whole genome shotgun (WGS) entry which is preliminary data.</text>
</comment>
<dbReference type="AlphaFoldDB" id="A0A084K098"/>
<feature type="domain" description="DUF6787" evidence="2">
    <location>
        <begin position="89"/>
        <end position="165"/>
    </location>
</feature>
<organism evidence="3 5">
    <name type="scientific">Nonlabens ulvanivorans</name>
    <name type="common">Persicivirga ulvanivorans</name>
    <dbReference type="NCBI Taxonomy" id="906888"/>
    <lineage>
        <taxon>Bacteria</taxon>
        <taxon>Pseudomonadati</taxon>
        <taxon>Bacteroidota</taxon>
        <taxon>Flavobacteriia</taxon>
        <taxon>Flavobacteriales</taxon>
        <taxon>Flavobacteriaceae</taxon>
        <taxon>Nonlabens</taxon>
    </lineage>
</organism>
<dbReference type="EMBL" id="JPJI01000004">
    <property type="protein sequence ID" value="KEZ94632.1"/>
    <property type="molecule type" value="Genomic_DNA"/>
</dbReference>
<keyword evidence="1" id="KW-0812">Transmembrane</keyword>
<dbReference type="Proteomes" id="UP000028531">
    <property type="component" value="Unassembled WGS sequence"/>
</dbReference>
<accession>A0A084K098</accession>
<proteinExistence type="predicted"/>
<keyword evidence="6" id="KW-1185">Reference proteome</keyword>
<keyword evidence="1" id="KW-0472">Membrane</keyword>
<dbReference type="Pfam" id="PF20584">
    <property type="entry name" value="DUF6787"/>
    <property type="match status" value="1"/>
</dbReference>
<dbReference type="RefSeq" id="WP_036579096.1">
    <property type="nucleotide sequence ID" value="NZ_JPJI01000004.1"/>
</dbReference>
<evidence type="ECO:0000313" key="3">
    <source>
        <dbReference type="EMBL" id="KEZ94632.1"/>
    </source>
</evidence>